<comment type="caution">
    <text evidence="4">The sequence shown here is derived from an EMBL/GenBank/DDBJ whole genome shotgun (WGS) entry which is preliminary data.</text>
</comment>
<dbReference type="Gene3D" id="3.30.2140.10">
    <property type="entry name" value="Arylamine N-acetyltransferase"/>
    <property type="match status" value="1"/>
</dbReference>
<dbReference type="PANTHER" id="PTHR11786">
    <property type="entry name" value="N-HYDROXYARYLAMINE O-ACETYLTRANSFERASE"/>
    <property type="match status" value="1"/>
</dbReference>
<dbReference type="EMBL" id="BAAAYL010000001">
    <property type="protein sequence ID" value="GAA3380468.1"/>
    <property type="molecule type" value="Genomic_DNA"/>
</dbReference>
<dbReference type="PRINTS" id="PR01543">
    <property type="entry name" value="ANATRNSFRASE"/>
</dbReference>
<accession>A0ABP6SMU8</accession>
<evidence type="ECO:0000256" key="1">
    <source>
        <dbReference type="ARBA" id="ARBA00006547"/>
    </source>
</evidence>
<comment type="similarity">
    <text evidence="1 2">Belongs to the arylamine N-acetyltransferase family.</text>
</comment>
<keyword evidence="5" id="KW-1185">Reference proteome</keyword>
<protein>
    <submittedName>
        <fullName evidence="4">Arylamine N-acetyltransferase</fullName>
    </submittedName>
</protein>
<evidence type="ECO:0000256" key="2">
    <source>
        <dbReference type="RuleBase" id="RU003452"/>
    </source>
</evidence>
<reference evidence="5" key="2">
    <citation type="journal article" date="2019" name="Int. J. Syst. Evol. Microbiol.">
        <title>The Global Catalogue of Microorganisms (GCM) 10K type strain sequencing project: providing services to taxonomists for standard genome sequencing and annotation.</title>
        <authorList>
            <consortium name="The Broad Institute Genomics Platform"/>
            <consortium name="The Broad Institute Genome Sequencing Center for Infectious Disease"/>
            <person name="Wu L."/>
            <person name="Ma J."/>
        </authorList>
    </citation>
    <scope>NUCLEOTIDE SEQUENCE [LARGE SCALE GENOMIC DNA]</scope>
    <source>
        <strain evidence="5">JCM 9651</strain>
    </source>
</reference>
<proteinExistence type="inferred from homology"/>
<reference evidence="4" key="1">
    <citation type="journal article" date="2014" name="Int. J. Syst. Evol. Microbiol.">
        <title>Complete genome of a new Firmicutes species belonging to the dominant human colonic microbiota ('Ruminococcus bicirculans') reveals two chromosomes and a selective capacity to utilize plant glucans.</title>
        <authorList>
            <consortium name="NISC Comparative Sequencing Program"/>
            <person name="Wegmann U."/>
            <person name="Louis P."/>
            <person name="Goesmann A."/>
            <person name="Henrissat B."/>
            <person name="Duncan S.H."/>
            <person name="Flint H.J."/>
        </authorList>
    </citation>
    <scope>NUCLEOTIDE SEQUENCE</scope>
    <source>
        <strain evidence="4">JCM 9651</strain>
    </source>
</reference>
<evidence type="ECO:0000313" key="4">
    <source>
        <dbReference type="EMBL" id="GAA3380468.1"/>
    </source>
</evidence>
<dbReference type="Proteomes" id="UP001499990">
    <property type="component" value="Unassembled WGS sequence"/>
</dbReference>
<dbReference type="InterPro" id="IPR038765">
    <property type="entry name" value="Papain-like_cys_pep_sf"/>
</dbReference>
<dbReference type="RefSeq" id="WP_345033651.1">
    <property type="nucleotide sequence ID" value="NZ_BAAAYL010000001.1"/>
</dbReference>
<gene>
    <name evidence="3" type="ORF">GCM10020367_00630</name>
    <name evidence="4" type="ORF">GCM10020367_68210</name>
</gene>
<reference evidence="4" key="3">
    <citation type="submission" date="2023-12" db="EMBL/GenBank/DDBJ databases">
        <authorList>
            <person name="Sun Q."/>
            <person name="Inoue M."/>
        </authorList>
    </citation>
    <scope>NUCLEOTIDE SEQUENCE</scope>
    <source>
        <strain evidence="4">JCM 9651</strain>
    </source>
</reference>
<dbReference type="Pfam" id="PF00797">
    <property type="entry name" value="Acetyltransf_2"/>
    <property type="match status" value="1"/>
</dbReference>
<evidence type="ECO:0000313" key="5">
    <source>
        <dbReference type="Proteomes" id="UP001499990"/>
    </source>
</evidence>
<dbReference type="PANTHER" id="PTHR11786:SF0">
    <property type="entry name" value="ARYLAMINE N-ACETYLTRANSFERASE 4-RELATED"/>
    <property type="match status" value="1"/>
</dbReference>
<evidence type="ECO:0000313" key="3">
    <source>
        <dbReference type="EMBL" id="GAA3367233.1"/>
    </source>
</evidence>
<dbReference type="InterPro" id="IPR001447">
    <property type="entry name" value="Arylamine_N-AcTrfase"/>
</dbReference>
<organism evidence="4 5">
    <name type="scientific">Streptomyces sannanensis</name>
    <dbReference type="NCBI Taxonomy" id="285536"/>
    <lineage>
        <taxon>Bacteria</taxon>
        <taxon>Bacillati</taxon>
        <taxon>Actinomycetota</taxon>
        <taxon>Actinomycetes</taxon>
        <taxon>Kitasatosporales</taxon>
        <taxon>Streptomycetaceae</taxon>
        <taxon>Streptomyces</taxon>
    </lineage>
</organism>
<dbReference type="EMBL" id="BAAAYL010000001">
    <property type="protein sequence ID" value="GAA3367233.1"/>
    <property type="molecule type" value="Genomic_DNA"/>
</dbReference>
<name>A0ABP6SMU8_9ACTN</name>
<sequence length="256" mass="28685">MIDAYLRRIGATRPERPTADVLRELQLCHLMSVPFENLSIHLGEDIVLDETLLVEKVVDRGRGGFCYELNGAFAALLRAVGFRVELLQARASGRDGRPGIPYDHLALRVRTADSARSWLVDVGFGDHSHHPLALDGRGEQRDPAGMFQVVETEGGDLEVLRDGKPQYRLETRTRELADFESGAWWHRTSPASHFTRSLVCSRLTPRGRVTLSGRTLITTVAGVRQEQHLETDAEVLATYREHFDLVLARVPEVRTA</sequence>
<dbReference type="Gene3D" id="2.40.128.150">
    <property type="entry name" value="Cysteine proteinases"/>
    <property type="match status" value="1"/>
</dbReference>
<dbReference type="SUPFAM" id="SSF54001">
    <property type="entry name" value="Cysteine proteinases"/>
    <property type="match status" value="1"/>
</dbReference>